<dbReference type="PROSITE" id="PS51456">
    <property type="entry name" value="MYOSIN_MOTOR"/>
    <property type="match status" value="1"/>
</dbReference>
<evidence type="ECO:0000256" key="6">
    <source>
        <dbReference type="PROSITE-ProRule" id="PRU00782"/>
    </source>
</evidence>
<name>A0ABP0JL42_9DINO</name>
<accession>A0ABP0JL42</accession>
<dbReference type="InterPro" id="IPR027417">
    <property type="entry name" value="P-loop_NTPase"/>
</dbReference>
<comment type="similarity">
    <text evidence="6">Belongs to the TRAFAC class myosin-kinesin ATPase superfamily. Myosin family.</text>
</comment>
<evidence type="ECO:0000256" key="1">
    <source>
        <dbReference type="ARBA" id="ARBA00022741"/>
    </source>
</evidence>
<feature type="domain" description="Myosin motor" evidence="7">
    <location>
        <begin position="1"/>
        <end position="645"/>
    </location>
</feature>
<feature type="region of interest" description="Actin-binding" evidence="6">
    <location>
        <begin position="525"/>
        <end position="547"/>
    </location>
</feature>
<evidence type="ECO:0000256" key="4">
    <source>
        <dbReference type="ARBA" id="ARBA00023175"/>
    </source>
</evidence>
<dbReference type="InterPro" id="IPR036961">
    <property type="entry name" value="Kinesin_motor_dom_sf"/>
</dbReference>
<evidence type="ECO:0000259" key="7">
    <source>
        <dbReference type="PROSITE" id="PS51456"/>
    </source>
</evidence>
<evidence type="ECO:0000256" key="5">
    <source>
        <dbReference type="ARBA" id="ARBA00023203"/>
    </source>
</evidence>
<keyword evidence="1 6" id="KW-0547">Nucleotide-binding</keyword>
<feature type="non-terminal residue" evidence="8">
    <location>
        <position position="1"/>
    </location>
</feature>
<evidence type="ECO:0000256" key="2">
    <source>
        <dbReference type="ARBA" id="ARBA00022840"/>
    </source>
</evidence>
<dbReference type="PANTHER" id="PTHR13140:SF679">
    <property type="entry name" value="UNCONVENTIONAL MYOSIN IC"/>
    <property type="match status" value="1"/>
</dbReference>
<reference evidence="8 9" key="1">
    <citation type="submission" date="2024-02" db="EMBL/GenBank/DDBJ databases">
        <authorList>
            <person name="Chen Y."/>
            <person name="Shah S."/>
            <person name="Dougan E. K."/>
            <person name="Thang M."/>
            <person name="Chan C."/>
        </authorList>
    </citation>
    <scope>NUCLEOTIDE SEQUENCE [LARGE SCALE GENOMIC DNA]</scope>
</reference>
<dbReference type="EMBL" id="CAXAMM010007698">
    <property type="protein sequence ID" value="CAK9015068.1"/>
    <property type="molecule type" value="Genomic_DNA"/>
</dbReference>
<dbReference type="Gene3D" id="1.20.58.530">
    <property type="match status" value="1"/>
</dbReference>
<evidence type="ECO:0000313" key="9">
    <source>
        <dbReference type="Proteomes" id="UP001642464"/>
    </source>
</evidence>
<feature type="binding site" evidence="6">
    <location>
        <begin position="73"/>
        <end position="80"/>
    </location>
    <ligand>
        <name>ATP</name>
        <dbReference type="ChEBI" id="CHEBI:30616"/>
    </ligand>
</feature>
<dbReference type="Pfam" id="PF00063">
    <property type="entry name" value="Myosin_head"/>
    <property type="match status" value="1"/>
</dbReference>
<proteinExistence type="inferred from homology"/>
<organism evidence="8 9">
    <name type="scientific">Durusdinium trenchii</name>
    <dbReference type="NCBI Taxonomy" id="1381693"/>
    <lineage>
        <taxon>Eukaryota</taxon>
        <taxon>Sar</taxon>
        <taxon>Alveolata</taxon>
        <taxon>Dinophyceae</taxon>
        <taxon>Suessiales</taxon>
        <taxon>Symbiodiniaceae</taxon>
        <taxon>Durusdinium</taxon>
    </lineage>
</organism>
<dbReference type="Gene3D" id="1.10.10.820">
    <property type="match status" value="1"/>
</dbReference>
<dbReference type="Proteomes" id="UP001642464">
    <property type="component" value="Unassembled WGS sequence"/>
</dbReference>
<dbReference type="InterPro" id="IPR001609">
    <property type="entry name" value="Myosin_head_motor_dom-like"/>
</dbReference>
<keyword evidence="2 6" id="KW-0067">ATP-binding</keyword>
<evidence type="ECO:0000313" key="8">
    <source>
        <dbReference type="EMBL" id="CAK9015068.1"/>
    </source>
</evidence>
<keyword evidence="5 6" id="KW-0009">Actin-binding</keyword>
<dbReference type="SMART" id="SM00242">
    <property type="entry name" value="MYSc"/>
    <property type="match status" value="1"/>
</dbReference>
<gene>
    <name evidence="8" type="ORF">SCF082_LOCUS12597</name>
</gene>
<sequence>KRHGADEIYTYIGEVLIAVNPYKSISGLYGSSVMKKYVGKKAYQNNPHAYAIAENAYRSMQLSTSNECIVITGESGSGKTETSKFVMNYIAALSSKSKKVQKVKEQLLETNPLLEAFGNAKTRRNDNSSRFGKYFQILFMYGDPAGGKISQYLLEKNRVTFQQEGERNFHVFYQMLTDGSLRSQLGLSKSHADYRYFSDPGAAKVRTLDDSSDFSATTRAMEWVGINGQDQSAIFGVLGGILHLGNIDFEAQGRDKSVAVNDQAIRAAADLLGVQESDLAMALTHRTVKSGIESVRTSLNVEKAAFARDSLAKSLYGKVFEWIVHRANETIHCEQYTTSIGVLDIYGFEILGINGFEQLCINHTNERLHQLFIELTLRGEQEEYRKEGIRWTKVDFFDNLPICSLIEKRGGLYSLIDEESIFPQATDETLIKKLGNNIRDRHFRMGTQGPMQFVVKHYAGEVTYDTNGMLDSNKDTLFSDLVMMMVFGSRNPLAKILFQDHPAAQTGNKANKRPPTTASQYKKQVNDLMDTLKKASQHYIRCIKPNDQKRGGIFQEELCREQVRYLGLQENVTVRRAGYAFRMEFEEFCSKYKNVQKGHPEWEPNAKKGTERILKSVGARDYEMGKTKLFIKDAKTILGMEDDRKRFLDEAAQNLPEDDGLIFADKVVAFNKRYARSQVVMVVGGKGFYWYSTGGELEHFFPMERIEFLSYNPDAGWMCVHATYPGRKEEEDPPVQLNWLSENIYGAEVENFVEVLGNLGYDLQASKSSSIPSDAQDPQLYKENLKLVNRQALGLPALRNRPEAPACCTIQ</sequence>
<protein>
    <submittedName>
        <fullName evidence="8">Myosin IE heavy chain</fullName>
    </submittedName>
</protein>
<keyword evidence="4 6" id="KW-0505">Motor protein</keyword>
<dbReference type="PRINTS" id="PR00193">
    <property type="entry name" value="MYOSINHEAVY"/>
</dbReference>
<keyword evidence="9" id="KW-1185">Reference proteome</keyword>
<dbReference type="PANTHER" id="PTHR13140">
    <property type="entry name" value="MYOSIN"/>
    <property type="match status" value="1"/>
</dbReference>
<comment type="caution">
    <text evidence="8">The sequence shown here is derived from an EMBL/GenBank/DDBJ whole genome shotgun (WGS) entry which is preliminary data.</text>
</comment>
<keyword evidence="3 6" id="KW-0518">Myosin</keyword>
<dbReference type="SUPFAM" id="SSF52540">
    <property type="entry name" value="P-loop containing nucleoside triphosphate hydrolases"/>
    <property type="match status" value="1"/>
</dbReference>
<evidence type="ECO:0000256" key="3">
    <source>
        <dbReference type="ARBA" id="ARBA00023123"/>
    </source>
</evidence>
<dbReference type="Gene3D" id="3.40.850.10">
    <property type="entry name" value="Kinesin motor domain"/>
    <property type="match status" value="1"/>
</dbReference>
<dbReference type="Gene3D" id="6.20.240.20">
    <property type="match status" value="1"/>
</dbReference>
<dbReference type="Gene3D" id="1.20.120.720">
    <property type="entry name" value="Myosin VI head, motor domain, U50 subdomain"/>
    <property type="match status" value="1"/>
</dbReference>